<protein>
    <submittedName>
        <fullName evidence="2">Methyltransferase domain-containing protein</fullName>
    </submittedName>
</protein>
<keyword evidence="3" id="KW-1185">Reference proteome</keyword>
<keyword evidence="2" id="KW-0489">Methyltransferase</keyword>
<organism evidence="2 3">
    <name type="scientific">Paractinoplanes pyxinae</name>
    <dbReference type="NCBI Taxonomy" id="2997416"/>
    <lineage>
        <taxon>Bacteria</taxon>
        <taxon>Bacillati</taxon>
        <taxon>Actinomycetota</taxon>
        <taxon>Actinomycetes</taxon>
        <taxon>Micromonosporales</taxon>
        <taxon>Micromonosporaceae</taxon>
        <taxon>Paractinoplanes</taxon>
    </lineage>
</organism>
<feature type="domain" description="Methyltransferase type 11" evidence="1">
    <location>
        <begin position="44"/>
        <end position="135"/>
    </location>
</feature>
<dbReference type="InterPro" id="IPR029063">
    <property type="entry name" value="SAM-dependent_MTases_sf"/>
</dbReference>
<dbReference type="PANTHER" id="PTHR42912:SF80">
    <property type="entry name" value="METHYLTRANSFERASE DOMAIN-CONTAINING PROTEIN"/>
    <property type="match status" value="1"/>
</dbReference>
<dbReference type="Pfam" id="PF08241">
    <property type="entry name" value="Methyltransf_11"/>
    <property type="match status" value="1"/>
</dbReference>
<dbReference type="CDD" id="cd02440">
    <property type="entry name" value="AdoMet_MTases"/>
    <property type="match status" value="1"/>
</dbReference>
<comment type="caution">
    <text evidence="2">The sequence shown here is derived from an EMBL/GenBank/DDBJ whole genome shotgun (WGS) entry which is preliminary data.</text>
</comment>
<evidence type="ECO:0000313" key="3">
    <source>
        <dbReference type="Proteomes" id="UP001151002"/>
    </source>
</evidence>
<dbReference type="GO" id="GO:0032259">
    <property type="term" value="P:methylation"/>
    <property type="evidence" value="ECO:0007669"/>
    <property type="project" value="UniProtKB-KW"/>
</dbReference>
<evidence type="ECO:0000313" key="2">
    <source>
        <dbReference type="EMBL" id="MCY1141967.1"/>
    </source>
</evidence>
<dbReference type="RefSeq" id="WP_267566353.1">
    <property type="nucleotide sequence ID" value="NZ_JAPNTZ010000010.1"/>
</dbReference>
<gene>
    <name evidence="2" type="ORF">OWR29_28575</name>
</gene>
<dbReference type="PANTHER" id="PTHR42912">
    <property type="entry name" value="METHYLTRANSFERASE"/>
    <property type="match status" value="1"/>
</dbReference>
<evidence type="ECO:0000259" key="1">
    <source>
        <dbReference type="Pfam" id="PF08241"/>
    </source>
</evidence>
<dbReference type="InterPro" id="IPR050508">
    <property type="entry name" value="Methyltransf_Superfamily"/>
</dbReference>
<reference evidence="2" key="1">
    <citation type="submission" date="2022-11" db="EMBL/GenBank/DDBJ databases">
        <authorList>
            <person name="Somphong A."/>
            <person name="Phongsopitanun W."/>
        </authorList>
    </citation>
    <scope>NUCLEOTIDE SEQUENCE</scope>
    <source>
        <strain evidence="2">Pm04-4</strain>
    </source>
</reference>
<name>A0ABT4B632_9ACTN</name>
<accession>A0ABT4B632</accession>
<sequence length="257" mass="28471">MAESVIDVFDRLSGCYDDVLPFFSGFGRLVAERLPEPGPAGRLLDIGAGRGAIAVPARERGYDVTATDAAPGMVARLRQEQPGLDVRLMNAVHLDFPDDSFDVVTAGLVMHLVDDAAAVVREVHRVLKPGGLFAFTVPGREPDGFEFADGANALFGEFARYLPPQGGMGVAFDEIGTLAEAGFDPLRETDLRLDLPLADAETLWRWFQTHGSRKYLDDLPPDRRDEFRRRLLDDLGGRRPLTLRRYVWLHEAQVTRP</sequence>
<dbReference type="Proteomes" id="UP001151002">
    <property type="component" value="Unassembled WGS sequence"/>
</dbReference>
<proteinExistence type="predicted"/>
<dbReference type="Gene3D" id="3.40.50.150">
    <property type="entry name" value="Vaccinia Virus protein VP39"/>
    <property type="match status" value="1"/>
</dbReference>
<dbReference type="EMBL" id="JAPNTZ010000010">
    <property type="protein sequence ID" value="MCY1141967.1"/>
    <property type="molecule type" value="Genomic_DNA"/>
</dbReference>
<dbReference type="SUPFAM" id="SSF53335">
    <property type="entry name" value="S-adenosyl-L-methionine-dependent methyltransferases"/>
    <property type="match status" value="1"/>
</dbReference>
<keyword evidence="2" id="KW-0808">Transferase</keyword>
<dbReference type="InterPro" id="IPR013216">
    <property type="entry name" value="Methyltransf_11"/>
</dbReference>
<dbReference type="GO" id="GO:0008168">
    <property type="term" value="F:methyltransferase activity"/>
    <property type="evidence" value="ECO:0007669"/>
    <property type="project" value="UniProtKB-KW"/>
</dbReference>